<evidence type="ECO:0000259" key="3">
    <source>
        <dbReference type="Pfam" id="PF13458"/>
    </source>
</evidence>
<dbReference type="KEGG" id="bok:DM82_3138"/>
<dbReference type="AlphaFoldDB" id="A0AAI8B941"/>
<dbReference type="Pfam" id="PF13458">
    <property type="entry name" value="Peripla_BP_6"/>
    <property type="match status" value="1"/>
</dbReference>
<proteinExistence type="inferred from homology"/>
<sequence length="361" mass="37076">MIEAWRFWGFGAAVAWAAVAGPAFADVEIGVTVSAVGPAASLGIPEKNTIALLPKAIGERKASYVVLGDATDSTQAVKNARKLTSGDRVDALIGSTVVPNALAMTGVAAQTPMTSMAPAASIVEPLDAKRAWVFKTSRNDILMASAIAGHGAKRGVKMVAFIGFGDACGEIRLEEFGKAAAGRFACTDTSVTALMPKARLKRPDAALIVGAGTPAALPQKTPKARGDTGAIHQTHGVANNDFLRVCGKGCEGAYPPGGPILVADRLPDSNPVKPSALAYRRAHENAYGAGTVSTYVGHVWDAALHLPRAIPIAQKGGQPGTPAFRSALRTALENAKDDAGAPAVFDMSAAGHAGLDERARA</sequence>
<protein>
    <submittedName>
        <fullName evidence="4">Periplasmic binding family protein</fullName>
    </submittedName>
</protein>
<dbReference type="PANTHER" id="PTHR30483:SF38">
    <property type="entry name" value="BLR7848 PROTEIN"/>
    <property type="match status" value="1"/>
</dbReference>
<dbReference type="SUPFAM" id="SSF53822">
    <property type="entry name" value="Periplasmic binding protein-like I"/>
    <property type="match status" value="1"/>
</dbReference>
<name>A0AAI8B941_9BURK</name>
<dbReference type="InterPro" id="IPR028082">
    <property type="entry name" value="Peripla_BP_I"/>
</dbReference>
<evidence type="ECO:0000256" key="1">
    <source>
        <dbReference type="ARBA" id="ARBA00010062"/>
    </source>
</evidence>
<dbReference type="PANTHER" id="PTHR30483">
    <property type="entry name" value="LEUCINE-SPECIFIC-BINDING PROTEIN"/>
    <property type="match status" value="1"/>
</dbReference>
<evidence type="ECO:0000313" key="4">
    <source>
        <dbReference type="EMBL" id="AIO67946.1"/>
    </source>
</evidence>
<keyword evidence="5" id="KW-1185">Reference proteome</keyword>
<organism evidence="4 5">
    <name type="scientific">Burkholderia oklahomensis</name>
    <dbReference type="NCBI Taxonomy" id="342113"/>
    <lineage>
        <taxon>Bacteria</taxon>
        <taxon>Pseudomonadati</taxon>
        <taxon>Pseudomonadota</taxon>
        <taxon>Betaproteobacteria</taxon>
        <taxon>Burkholderiales</taxon>
        <taxon>Burkholderiaceae</taxon>
        <taxon>Burkholderia</taxon>
        <taxon>pseudomallei group</taxon>
    </lineage>
</organism>
<dbReference type="Proteomes" id="UP000029424">
    <property type="component" value="Chromosome 1"/>
</dbReference>
<gene>
    <name evidence="4" type="ORF">DM82_3138</name>
</gene>
<keyword evidence="2" id="KW-0732">Signal</keyword>
<evidence type="ECO:0000256" key="2">
    <source>
        <dbReference type="ARBA" id="ARBA00022729"/>
    </source>
</evidence>
<dbReference type="InterPro" id="IPR051010">
    <property type="entry name" value="BCAA_transport"/>
</dbReference>
<dbReference type="CDD" id="cd06333">
    <property type="entry name" value="PBP1_ABC_RPA1789-like"/>
    <property type="match status" value="1"/>
</dbReference>
<reference evidence="4 5" key="1">
    <citation type="submission" date="2014-06" db="EMBL/GenBank/DDBJ databases">
        <authorList>
            <person name="Bishop-Lilly K.A."/>
            <person name="Broomall S.M."/>
            <person name="Chain P.S."/>
            <person name="Chertkov O."/>
            <person name="Coyne S.R."/>
            <person name="Daligault H.E."/>
            <person name="Davenport K.W."/>
            <person name="Erkkila T."/>
            <person name="Frey K.G."/>
            <person name="Gibbons H.S."/>
            <person name="Gu W."/>
            <person name="Jaissle J."/>
            <person name="Johnson S.L."/>
            <person name="Koroleva G.I."/>
            <person name="Ladner J.T."/>
            <person name="Lo C.-C."/>
            <person name="Minogue T.D."/>
            <person name="Munk C."/>
            <person name="Palacios G.F."/>
            <person name="Redden C.L."/>
            <person name="Rosenzweig C.N."/>
            <person name="Scholz M.B."/>
            <person name="Teshima H."/>
            <person name="Xu Y."/>
        </authorList>
    </citation>
    <scope>NUCLEOTIDE SEQUENCE [LARGE SCALE GENOMIC DNA]</scope>
    <source>
        <strain evidence="4 5">EO147</strain>
    </source>
</reference>
<evidence type="ECO:0000313" key="5">
    <source>
        <dbReference type="Proteomes" id="UP000029424"/>
    </source>
</evidence>
<dbReference type="EMBL" id="CP008726">
    <property type="protein sequence ID" value="AIO67946.1"/>
    <property type="molecule type" value="Genomic_DNA"/>
</dbReference>
<comment type="similarity">
    <text evidence="1">Belongs to the leucine-binding protein family.</text>
</comment>
<dbReference type="Gene3D" id="3.40.50.2300">
    <property type="match status" value="2"/>
</dbReference>
<dbReference type="InterPro" id="IPR028081">
    <property type="entry name" value="Leu-bd"/>
</dbReference>
<accession>A0AAI8B941</accession>
<feature type="domain" description="Leucine-binding protein" evidence="3">
    <location>
        <begin position="27"/>
        <end position="346"/>
    </location>
</feature>